<dbReference type="EMBL" id="SJPK01000052">
    <property type="protein sequence ID" value="TWT50125.1"/>
    <property type="molecule type" value="Genomic_DNA"/>
</dbReference>
<evidence type="ECO:0000313" key="2">
    <source>
        <dbReference type="Proteomes" id="UP000318053"/>
    </source>
</evidence>
<dbReference type="GO" id="GO:0070573">
    <property type="term" value="F:metallodipeptidase activity"/>
    <property type="evidence" value="ECO:0007669"/>
    <property type="project" value="InterPro"/>
</dbReference>
<protein>
    <submittedName>
        <fullName evidence="1">Membrane dipeptidase (Peptidase family M19)</fullName>
    </submittedName>
</protein>
<dbReference type="Pfam" id="PF01244">
    <property type="entry name" value="Peptidase_M19"/>
    <property type="match status" value="1"/>
</dbReference>
<dbReference type="AlphaFoldDB" id="A0A5C5WJ44"/>
<evidence type="ECO:0000313" key="1">
    <source>
        <dbReference type="EMBL" id="TWT50125.1"/>
    </source>
</evidence>
<dbReference type="PANTHER" id="PTHR10443">
    <property type="entry name" value="MICROSOMAL DIPEPTIDASE"/>
    <property type="match status" value="1"/>
</dbReference>
<dbReference type="Gene3D" id="3.20.20.140">
    <property type="entry name" value="Metal-dependent hydrolases"/>
    <property type="match status" value="1"/>
</dbReference>
<dbReference type="InterPro" id="IPR032466">
    <property type="entry name" value="Metal_Hydrolase"/>
</dbReference>
<name>A0A5C5WJ44_9BACT</name>
<sequence length="421" mass="46956">MILRKRASLVCRLPWLVFFFGLGTVEFAIDHRAGAEDPRGKIIVSDAARRIHATAPVFDGHNDLPWALRESGGLNERTDIAKSQPGFHTDIDRLRQGGVGAQFWSVYVPVSTQRTGESLLATLQQIGLVREMIERYPDEFELALTADDIERIRGEGKIASLIGVEGGHSIENSLSVLRQLYKEGARYMTLTHSKSLGWADSCTGEVISEGLSPLGEEVVREMNRLGMLVDLSHVSPDCMRDALRVTRSPVIFSHSSARGIADHPRNVPDDVLELTAQNGGVVMINFYTFFVHPDLVPYSLERSQVRDRLNQQYPDDDERVKIELRRWDLKNRPEAACDVHDVVDHIEHVIQVAGIDHVGIGSDFDGIDALPLQLEDVSTYPVITQALLDRGYNEAAIRQVLGGNLMRVLRQAEQVAIQSQQ</sequence>
<gene>
    <name evidence="1" type="ORF">CA85_52690</name>
</gene>
<dbReference type="PANTHER" id="PTHR10443:SF12">
    <property type="entry name" value="DIPEPTIDASE"/>
    <property type="match status" value="1"/>
</dbReference>
<dbReference type="PROSITE" id="PS51365">
    <property type="entry name" value="RENAL_DIPEPTIDASE_2"/>
    <property type="match status" value="1"/>
</dbReference>
<dbReference type="OrthoDB" id="9804920at2"/>
<proteinExistence type="predicted"/>
<organism evidence="1 2">
    <name type="scientific">Allorhodopirellula solitaria</name>
    <dbReference type="NCBI Taxonomy" id="2527987"/>
    <lineage>
        <taxon>Bacteria</taxon>
        <taxon>Pseudomonadati</taxon>
        <taxon>Planctomycetota</taxon>
        <taxon>Planctomycetia</taxon>
        <taxon>Pirellulales</taxon>
        <taxon>Pirellulaceae</taxon>
        <taxon>Allorhodopirellula</taxon>
    </lineage>
</organism>
<dbReference type="RefSeq" id="WP_146394367.1">
    <property type="nucleotide sequence ID" value="NZ_SJPK01000052.1"/>
</dbReference>
<dbReference type="Proteomes" id="UP000318053">
    <property type="component" value="Unassembled WGS sequence"/>
</dbReference>
<dbReference type="CDD" id="cd01301">
    <property type="entry name" value="rDP_like"/>
    <property type="match status" value="1"/>
</dbReference>
<keyword evidence="2" id="KW-1185">Reference proteome</keyword>
<dbReference type="GO" id="GO:0006508">
    <property type="term" value="P:proteolysis"/>
    <property type="evidence" value="ECO:0007669"/>
    <property type="project" value="InterPro"/>
</dbReference>
<dbReference type="InterPro" id="IPR008257">
    <property type="entry name" value="Pept_M19"/>
</dbReference>
<comment type="caution">
    <text evidence="1">The sequence shown here is derived from an EMBL/GenBank/DDBJ whole genome shotgun (WGS) entry which is preliminary data.</text>
</comment>
<dbReference type="SUPFAM" id="SSF51556">
    <property type="entry name" value="Metallo-dependent hydrolases"/>
    <property type="match status" value="1"/>
</dbReference>
<accession>A0A5C5WJ44</accession>
<reference evidence="1 2" key="1">
    <citation type="submission" date="2019-02" db="EMBL/GenBank/DDBJ databases">
        <title>Deep-cultivation of Planctomycetes and their phenomic and genomic characterization uncovers novel biology.</title>
        <authorList>
            <person name="Wiegand S."/>
            <person name="Jogler M."/>
            <person name="Boedeker C."/>
            <person name="Pinto D."/>
            <person name="Vollmers J."/>
            <person name="Rivas-Marin E."/>
            <person name="Kohn T."/>
            <person name="Peeters S.H."/>
            <person name="Heuer A."/>
            <person name="Rast P."/>
            <person name="Oberbeckmann S."/>
            <person name="Bunk B."/>
            <person name="Jeske O."/>
            <person name="Meyerdierks A."/>
            <person name="Storesund J.E."/>
            <person name="Kallscheuer N."/>
            <person name="Luecker S."/>
            <person name="Lage O.M."/>
            <person name="Pohl T."/>
            <person name="Merkel B.J."/>
            <person name="Hornburger P."/>
            <person name="Mueller R.-W."/>
            <person name="Bruemmer F."/>
            <person name="Labrenz M."/>
            <person name="Spormann A.M."/>
            <person name="Op Den Camp H."/>
            <person name="Overmann J."/>
            <person name="Amann R."/>
            <person name="Jetten M.S.M."/>
            <person name="Mascher T."/>
            <person name="Medema M.H."/>
            <person name="Devos D.P."/>
            <person name="Kaster A.-K."/>
            <person name="Ovreas L."/>
            <person name="Rohde M."/>
            <person name="Galperin M.Y."/>
            <person name="Jogler C."/>
        </authorList>
    </citation>
    <scope>NUCLEOTIDE SEQUENCE [LARGE SCALE GENOMIC DNA]</scope>
    <source>
        <strain evidence="1 2">CA85</strain>
    </source>
</reference>